<dbReference type="InterPro" id="IPR011059">
    <property type="entry name" value="Metal-dep_hydrolase_composite"/>
</dbReference>
<proteinExistence type="predicted"/>
<dbReference type="Gene3D" id="3.20.20.140">
    <property type="entry name" value="Metal-dependent hydrolases"/>
    <property type="match status" value="1"/>
</dbReference>
<dbReference type="CDD" id="cd01300">
    <property type="entry name" value="YtcJ_like"/>
    <property type="match status" value="1"/>
</dbReference>
<evidence type="ECO:0000313" key="2">
    <source>
        <dbReference type="EMBL" id="RJP64713.1"/>
    </source>
</evidence>
<accession>A0A419EPD5</accession>
<feature type="domain" description="Amidohydrolase 3" evidence="1">
    <location>
        <begin position="54"/>
        <end position="537"/>
    </location>
</feature>
<dbReference type="Pfam" id="PF07969">
    <property type="entry name" value="Amidohydro_3"/>
    <property type="match status" value="1"/>
</dbReference>
<dbReference type="PANTHER" id="PTHR22642">
    <property type="entry name" value="IMIDAZOLONEPROPIONASE"/>
    <property type="match status" value="1"/>
</dbReference>
<evidence type="ECO:0000313" key="3">
    <source>
        <dbReference type="Proteomes" id="UP000285961"/>
    </source>
</evidence>
<dbReference type="Gene3D" id="2.30.40.10">
    <property type="entry name" value="Urease, subunit C, domain 1"/>
    <property type="match status" value="1"/>
</dbReference>
<gene>
    <name evidence="2" type="ORF">C4532_18915</name>
</gene>
<dbReference type="PANTHER" id="PTHR22642:SF2">
    <property type="entry name" value="PROTEIN LONG AFTER FAR-RED 3"/>
    <property type="match status" value="1"/>
</dbReference>
<reference evidence="2 3" key="1">
    <citation type="journal article" date="2017" name="ISME J.">
        <title>Energy and carbon metabolisms in a deep terrestrial subsurface fluid microbial community.</title>
        <authorList>
            <person name="Momper L."/>
            <person name="Jungbluth S.P."/>
            <person name="Lee M.D."/>
            <person name="Amend J.P."/>
        </authorList>
    </citation>
    <scope>NUCLEOTIDE SEQUENCE [LARGE SCALE GENOMIC DNA]</scope>
    <source>
        <strain evidence="2">SURF_17</strain>
    </source>
</reference>
<dbReference type="GO" id="GO:0016810">
    <property type="term" value="F:hydrolase activity, acting on carbon-nitrogen (but not peptide) bonds"/>
    <property type="evidence" value="ECO:0007669"/>
    <property type="project" value="InterPro"/>
</dbReference>
<dbReference type="AlphaFoldDB" id="A0A419EPD5"/>
<dbReference type="SUPFAM" id="SSF51556">
    <property type="entry name" value="Metallo-dependent hydrolases"/>
    <property type="match status" value="1"/>
</dbReference>
<dbReference type="EMBL" id="QZKI01000136">
    <property type="protein sequence ID" value="RJP64713.1"/>
    <property type="molecule type" value="Genomic_DNA"/>
</dbReference>
<dbReference type="InterPro" id="IPR033932">
    <property type="entry name" value="YtcJ-like"/>
</dbReference>
<dbReference type="SUPFAM" id="SSF51338">
    <property type="entry name" value="Composite domain of metallo-dependent hydrolases"/>
    <property type="match status" value="1"/>
</dbReference>
<keyword evidence="2" id="KW-0378">Hydrolase</keyword>
<evidence type="ECO:0000259" key="1">
    <source>
        <dbReference type="Pfam" id="PF07969"/>
    </source>
</evidence>
<dbReference type="Proteomes" id="UP000285961">
    <property type="component" value="Unassembled WGS sequence"/>
</dbReference>
<dbReference type="Gene3D" id="3.10.310.70">
    <property type="match status" value="1"/>
</dbReference>
<name>A0A419EPD5_9BACT</name>
<dbReference type="InterPro" id="IPR013108">
    <property type="entry name" value="Amidohydro_3"/>
</dbReference>
<sequence length="539" mass="59401">MTRRMIVDLILKNANVITMDTNNKRASAVATKWGKIFAVGKDSQIAPLAGSGTRIVDLGGKTVLPGFIDTHNHLSFYGYLVSSVDCRAVSGVERINDVTDRLRAQADKTPPGEWVMGWGYAHYHLKDNRPITREDLDRASVKHPILLIQVSGHAGVANSKALEVFGFAGETPDPPGGVIRRDPATNRPNGILEESALLNQLQAVFFQHFMAWPLEKRVHMIETAISHYNRRGITALHEAYVVPQALHLYQEMERLGRLNLRIYTMNIDYAAPALLDAGITFGYGTDMVRVGPIKMFMDGGMSNRTAAVSQPYRNSNETGIFLSTREDTFAKFERFHAAGYQIAIHAQGDAAIGAVLDAFENVLGRTSKNPLRHRIEHCGNITEKQIQRAADMNLLVSSQPMFLSHLGDGFLDAFGPERGHRLYPYRSFINHGIRLAGASDSPVAPADPLLGIRDAVMRLTGSGAEIGPEERLSVSEAVQLYTSEAAYFSFDENRAGTIEPGKYADFVVLDRDITAIPPREIADADIKMTIVGGRVVYEK</sequence>
<dbReference type="InterPro" id="IPR032466">
    <property type="entry name" value="Metal_Hydrolase"/>
</dbReference>
<comment type="caution">
    <text evidence="2">The sequence shown here is derived from an EMBL/GenBank/DDBJ whole genome shotgun (WGS) entry which is preliminary data.</text>
</comment>
<organism evidence="2 3">
    <name type="scientific">Candidatus Abyssobacteria bacterium SURF_17</name>
    <dbReference type="NCBI Taxonomy" id="2093361"/>
    <lineage>
        <taxon>Bacteria</taxon>
        <taxon>Pseudomonadati</taxon>
        <taxon>Candidatus Hydrogenedentota</taxon>
        <taxon>Candidatus Abyssobacteria</taxon>
    </lineage>
</organism>
<protein>
    <submittedName>
        <fullName evidence="2">Amidohydrolase</fullName>
    </submittedName>
</protein>